<evidence type="ECO:0000313" key="2">
    <source>
        <dbReference type="Proteomes" id="UP001598448"/>
    </source>
</evidence>
<dbReference type="RefSeq" id="WP_386706815.1">
    <property type="nucleotide sequence ID" value="NZ_JBHXIJ010000002.1"/>
</dbReference>
<comment type="caution">
    <text evidence="1">The sequence shown here is derived from an EMBL/GenBank/DDBJ whole genome shotgun (WGS) entry which is preliminary data.</text>
</comment>
<proteinExistence type="predicted"/>
<gene>
    <name evidence="1" type="ORF">ACFWJN_00470</name>
</gene>
<dbReference type="EMBL" id="JBHXIJ010000002">
    <property type="protein sequence ID" value="MFD5097457.1"/>
    <property type="molecule type" value="Genomic_DNA"/>
</dbReference>
<keyword evidence="2" id="KW-1185">Reference proteome</keyword>
<evidence type="ECO:0000313" key="1">
    <source>
        <dbReference type="EMBL" id="MFD5097457.1"/>
    </source>
</evidence>
<organism evidence="1 2">
    <name type="scientific">Streptomyces albidochromogenes</name>
    <dbReference type="NCBI Taxonomy" id="329524"/>
    <lineage>
        <taxon>Bacteria</taxon>
        <taxon>Bacillati</taxon>
        <taxon>Actinomycetota</taxon>
        <taxon>Actinomycetes</taxon>
        <taxon>Kitasatosporales</taxon>
        <taxon>Streptomycetaceae</taxon>
        <taxon>Streptomyces</taxon>
    </lineage>
</organism>
<reference evidence="1 2" key="1">
    <citation type="submission" date="2024-09" db="EMBL/GenBank/DDBJ databases">
        <title>The Natural Products Discovery Center: Release of the First 8490 Sequenced Strains for Exploring Actinobacteria Biosynthetic Diversity.</title>
        <authorList>
            <person name="Kalkreuter E."/>
            <person name="Kautsar S.A."/>
            <person name="Yang D."/>
            <person name="Bader C.D."/>
            <person name="Teijaro C.N."/>
            <person name="Fluegel L."/>
            <person name="Davis C.M."/>
            <person name="Simpson J.R."/>
            <person name="Lauterbach L."/>
            <person name="Steele A.D."/>
            <person name="Gui C."/>
            <person name="Meng S."/>
            <person name="Li G."/>
            <person name="Viehrig K."/>
            <person name="Ye F."/>
            <person name="Su P."/>
            <person name="Kiefer A.F."/>
            <person name="Nichols A."/>
            <person name="Cepeda A.J."/>
            <person name="Yan W."/>
            <person name="Fan B."/>
            <person name="Jiang Y."/>
            <person name="Adhikari A."/>
            <person name="Zheng C.-J."/>
            <person name="Schuster L."/>
            <person name="Cowan T.M."/>
            <person name="Smanski M.J."/>
            <person name="Chevrette M.G."/>
            <person name="De Carvalho L.P.S."/>
            <person name="Shen B."/>
        </authorList>
    </citation>
    <scope>NUCLEOTIDE SEQUENCE [LARGE SCALE GENOMIC DNA]</scope>
    <source>
        <strain evidence="1 2">NPDC058348</strain>
    </source>
</reference>
<sequence length="99" mass="10931">MHRQFEPLDDQRCRAQRVFELLEDLGVRAAQLFVAFFQLYIEGEDAGVGLGELVLEASVFGAEGVGPGEGRAQFFLDGLSLRPWCPVRPRLASAARPGR</sequence>
<accession>A0ABW6FF02</accession>
<name>A0ABW6FF02_9ACTN</name>
<dbReference type="Proteomes" id="UP001598448">
    <property type="component" value="Unassembled WGS sequence"/>
</dbReference>
<protein>
    <submittedName>
        <fullName evidence="1">Uncharacterized protein</fullName>
    </submittedName>
</protein>